<dbReference type="EMBL" id="MVHF01000002">
    <property type="protein sequence ID" value="ORA39308.1"/>
    <property type="molecule type" value="Genomic_DNA"/>
</dbReference>
<evidence type="ECO:0000313" key="6">
    <source>
        <dbReference type="EMBL" id="ORA39308.1"/>
    </source>
</evidence>
<evidence type="ECO:0000256" key="3">
    <source>
        <dbReference type="ARBA" id="ARBA00023163"/>
    </source>
</evidence>
<dbReference type="Gene3D" id="1.10.357.10">
    <property type="entry name" value="Tetracycline Repressor, domain 2"/>
    <property type="match status" value="1"/>
</dbReference>
<dbReference type="GO" id="GO:0003700">
    <property type="term" value="F:DNA-binding transcription factor activity"/>
    <property type="evidence" value="ECO:0007669"/>
    <property type="project" value="TreeGrafter"/>
</dbReference>
<keyword evidence="7" id="KW-1185">Reference proteome</keyword>
<keyword evidence="3" id="KW-0804">Transcription</keyword>
<protein>
    <submittedName>
        <fullName evidence="6">TetR family transcriptional regulator</fullName>
    </submittedName>
</protein>
<reference evidence="6 7" key="1">
    <citation type="submission" date="2017-02" db="EMBL/GenBank/DDBJ databases">
        <title>The new phylogeny of genus Mycobacterium.</title>
        <authorList>
            <person name="Tortoli E."/>
            <person name="Trovato A."/>
            <person name="Cirillo D.M."/>
        </authorList>
    </citation>
    <scope>NUCLEOTIDE SEQUENCE [LARGE SCALE GENOMIC DNA]</scope>
    <source>
        <strain evidence="6 7">RW6</strain>
    </source>
</reference>
<evidence type="ECO:0000256" key="1">
    <source>
        <dbReference type="ARBA" id="ARBA00023015"/>
    </source>
</evidence>
<dbReference type="SUPFAM" id="SSF48498">
    <property type="entry name" value="Tetracyclin repressor-like, C-terminal domain"/>
    <property type="match status" value="1"/>
</dbReference>
<proteinExistence type="predicted"/>
<dbReference type="PANTHER" id="PTHR30055:SF234">
    <property type="entry name" value="HTH-TYPE TRANSCRIPTIONAL REGULATOR BETI"/>
    <property type="match status" value="1"/>
</dbReference>
<dbReference type="OrthoDB" id="9795011at2"/>
<dbReference type="PRINTS" id="PR00455">
    <property type="entry name" value="HTHTETR"/>
</dbReference>
<dbReference type="PROSITE" id="PS01081">
    <property type="entry name" value="HTH_TETR_1"/>
    <property type="match status" value="1"/>
</dbReference>
<keyword evidence="2 4" id="KW-0238">DNA-binding</keyword>
<dbReference type="STRING" id="1927124.BST13_03345"/>
<dbReference type="InterPro" id="IPR036271">
    <property type="entry name" value="Tet_transcr_reg_TetR-rel_C_sf"/>
</dbReference>
<dbReference type="AlphaFoldDB" id="A0A1X0BB41"/>
<keyword evidence="1" id="KW-0805">Transcription regulation</keyword>
<dbReference type="InterPro" id="IPR050109">
    <property type="entry name" value="HTH-type_TetR-like_transc_reg"/>
</dbReference>
<organism evidence="6 7">
    <name type="scientific">Mycobacterium aquaticum</name>
    <dbReference type="NCBI Taxonomy" id="1927124"/>
    <lineage>
        <taxon>Bacteria</taxon>
        <taxon>Bacillati</taxon>
        <taxon>Actinomycetota</taxon>
        <taxon>Actinomycetes</taxon>
        <taxon>Mycobacteriales</taxon>
        <taxon>Mycobacteriaceae</taxon>
        <taxon>Mycobacterium</taxon>
    </lineage>
</organism>
<dbReference type="RefSeq" id="WP_083160585.1">
    <property type="nucleotide sequence ID" value="NZ_MVHF01000002.1"/>
</dbReference>
<dbReference type="GO" id="GO:0000976">
    <property type="term" value="F:transcription cis-regulatory region binding"/>
    <property type="evidence" value="ECO:0007669"/>
    <property type="project" value="TreeGrafter"/>
</dbReference>
<dbReference type="PROSITE" id="PS50977">
    <property type="entry name" value="HTH_TETR_2"/>
    <property type="match status" value="1"/>
</dbReference>
<evidence type="ECO:0000313" key="7">
    <source>
        <dbReference type="Proteomes" id="UP000192448"/>
    </source>
</evidence>
<dbReference type="Pfam" id="PF00440">
    <property type="entry name" value="TetR_N"/>
    <property type="match status" value="1"/>
</dbReference>
<feature type="DNA-binding region" description="H-T-H motif" evidence="4">
    <location>
        <begin position="36"/>
        <end position="55"/>
    </location>
</feature>
<evidence type="ECO:0000259" key="5">
    <source>
        <dbReference type="PROSITE" id="PS50977"/>
    </source>
</evidence>
<dbReference type="InterPro" id="IPR023772">
    <property type="entry name" value="DNA-bd_HTH_TetR-type_CS"/>
</dbReference>
<accession>A0A1X0BB41</accession>
<gene>
    <name evidence="6" type="ORF">BST13_03345</name>
</gene>
<sequence length="221" mass="24916">MTDGTRRVLRKDAERNRQRVLDAARELFAEKGLEATLNDVARHANVGVGTVYRRFTTKQELLDAVFEDGIDQVVALAETALQKENSWDGFVWFVEQQCELTATDRGLREMVYSRAYGGHGVECARLRLSPSVTKLVERARADGYLRPDVENSDMPILGLLAGTVSEWAGHVEPDLWRRYVGLLLDGMRQREDQPGLRVDALKDEQLDAAMRGWHPAGNPPR</sequence>
<dbReference type="Proteomes" id="UP000192448">
    <property type="component" value="Unassembled WGS sequence"/>
</dbReference>
<evidence type="ECO:0000256" key="2">
    <source>
        <dbReference type="ARBA" id="ARBA00023125"/>
    </source>
</evidence>
<dbReference type="PANTHER" id="PTHR30055">
    <property type="entry name" value="HTH-TYPE TRANSCRIPTIONAL REGULATOR RUTR"/>
    <property type="match status" value="1"/>
</dbReference>
<comment type="caution">
    <text evidence="6">The sequence shown here is derived from an EMBL/GenBank/DDBJ whole genome shotgun (WGS) entry which is preliminary data.</text>
</comment>
<dbReference type="SUPFAM" id="SSF46689">
    <property type="entry name" value="Homeodomain-like"/>
    <property type="match status" value="1"/>
</dbReference>
<name>A0A1X0BB41_9MYCO</name>
<dbReference type="InterPro" id="IPR001647">
    <property type="entry name" value="HTH_TetR"/>
</dbReference>
<dbReference type="InterPro" id="IPR049445">
    <property type="entry name" value="TetR_SbtR-like_C"/>
</dbReference>
<feature type="domain" description="HTH tetR-type" evidence="5">
    <location>
        <begin position="14"/>
        <end position="73"/>
    </location>
</feature>
<dbReference type="InterPro" id="IPR009057">
    <property type="entry name" value="Homeodomain-like_sf"/>
</dbReference>
<evidence type="ECO:0000256" key="4">
    <source>
        <dbReference type="PROSITE-ProRule" id="PRU00335"/>
    </source>
</evidence>
<dbReference type="Pfam" id="PF21597">
    <property type="entry name" value="TetR_C_43"/>
    <property type="match status" value="1"/>
</dbReference>